<feature type="region of interest" description="Disordered" evidence="2">
    <location>
        <begin position="1317"/>
        <end position="1361"/>
    </location>
</feature>
<evidence type="ECO:0000256" key="1">
    <source>
        <dbReference type="ARBA" id="ARBA00022553"/>
    </source>
</evidence>
<dbReference type="InterPro" id="IPR001849">
    <property type="entry name" value="PH_domain"/>
</dbReference>
<feature type="compositionally biased region" description="Basic and acidic residues" evidence="2">
    <location>
        <begin position="1622"/>
        <end position="1640"/>
    </location>
</feature>
<dbReference type="Gene3D" id="2.30.29.30">
    <property type="entry name" value="Pleckstrin-homology domain (PH domain)/Phosphotyrosine-binding domain (PTB)"/>
    <property type="match status" value="1"/>
</dbReference>
<feature type="region of interest" description="Disordered" evidence="2">
    <location>
        <begin position="1"/>
        <end position="67"/>
    </location>
</feature>
<dbReference type="SMART" id="SM00233">
    <property type="entry name" value="PH"/>
    <property type="match status" value="1"/>
</dbReference>
<feature type="region of interest" description="Disordered" evidence="2">
    <location>
        <begin position="618"/>
        <end position="764"/>
    </location>
</feature>
<feature type="compositionally biased region" description="Acidic residues" evidence="2">
    <location>
        <begin position="1507"/>
        <end position="1529"/>
    </location>
</feature>
<dbReference type="PANTHER" id="PTHR22902">
    <property type="entry name" value="SESQUIPEDALIAN"/>
    <property type="match status" value="1"/>
</dbReference>
<feature type="region of interest" description="Disordered" evidence="2">
    <location>
        <begin position="1112"/>
        <end position="1212"/>
    </location>
</feature>
<keyword evidence="5" id="KW-1185">Reference proteome</keyword>
<feature type="compositionally biased region" description="Polar residues" evidence="2">
    <location>
        <begin position="11"/>
        <end position="30"/>
    </location>
</feature>
<dbReference type="PROSITE" id="PS50003">
    <property type="entry name" value="PH_DOMAIN"/>
    <property type="match status" value="1"/>
</dbReference>
<feature type="compositionally biased region" description="Basic and acidic residues" evidence="2">
    <location>
        <begin position="463"/>
        <end position="483"/>
    </location>
</feature>
<dbReference type="GO" id="GO:0005802">
    <property type="term" value="C:trans-Golgi network"/>
    <property type="evidence" value="ECO:0007669"/>
    <property type="project" value="TreeGrafter"/>
</dbReference>
<reference evidence="4" key="1">
    <citation type="submission" date="2023-01" db="EMBL/GenBank/DDBJ databases">
        <title>Genome assembly of the deep-sea coral Lophelia pertusa.</title>
        <authorList>
            <person name="Herrera S."/>
            <person name="Cordes E."/>
        </authorList>
    </citation>
    <scope>NUCLEOTIDE SEQUENCE</scope>
    <source>
        <strain evidence="4">USNM1676648</strain>
        <tissue evidence="4">Polyp</tissue>
    </source>
</reference>
<sequence>MSGADSEQDKQPISSVNGQTGENGAETHTPSAEGLKGTSETETAAVVSCHSEATESANDVGDEDKTMDSQGLVTIIIINGESAEGHENGELSEKVGENFVVENKPDETPEQVSEEVVASIENQVIEAGKEVEQPTGSSEPEKSIDSVAAEANGEQNKVDTVEGENTVSELKEEVDDKQNEEQCEKQPSEDSKVTETDSEIADRKRAVTIDNPVDMNELMTKSGDSSQNVEDRSVQERSKTLGDIEGNASSPFKDDVTARSQTMWYTDEPDSTAAEVSYATSIVGGVVHRVPINSYSPKAQHKPKEGSPQSSPSKKRSVIESLFGRRNKSKGGPESPPGNSSNIKDAEKENQQNEFSPVSPDTDGDAVKDDTEPLENGMIASVEDTKADDTDQGAEVKAVTEEEGGGSEIKPTVAVQSEESIKVEPTEAAQDSEAKESEVESDVLEASVPVDGAEEKDEAGTEGPKDEQSEETKDAVKRTHSDLPGEEETSPQPAAKKKKPIFGGIFTRRKSKKSKGDVTSPPAETPQENEGDKIEDEQQDGSAPTQPADDAKPHAVEGVETLENGTDQVVAPDISVTTQQEVTEDITVTAQQEVTEDAVSPVVDQAVESAKEKIVDIKDNIDRDIEVPETATGEDPSGKEVETVVPEDDQKSAEETVHSNDVANAVEKEETEEKPVQTQDSQPEKKQSIFSSFFARRKSKKSKDVDASPPTDAPQEKESDKVEEQQDGSAPIQPAVDAKPHAVEGVETLENGTDPGVAPDTSDTAVTAQQEVTENVISPAVDQAVESAKEDITDEEKVDGNIANITNININNGVPQQVQVAAGGEPSGKEVENVVSEDVQKSAEETSEIVNDKSRVEEPSEDTSKEASAPSIPALEGVLSSPESEEAQDEDTALRERIVLRKQLNASNSPKSPRRMQMRISYAEKDGEGGREVEVIGTPERVPEAANHKGKTPPDHRVSCRGLGEADHEGWLAKKGGPLFFSSWKRKWVVLKEGKLYYFKTAFDPEASGVINMEGVTVAQAPETKKNFCFKCEQSDPKPYVVIFMADSKEDMDKWLSILTAASEGEVMHKTKQHRLTVMDEVVMRKKSGSTSAQRTSSILAVGGRHDFLDDKEDLKATRRRSTAGSLSKSPKESEEKDEQPSETQDVASATQPEASVTQPEVSVTQPEVSVTQPEASVTQPVTSDTQPVSVDIQKETSKSVESETTEKSVTVVNEVSVSSEQVVVESVSSVEVSPEQDTPAVKSSDDTSPAVASHEEDNVSAEVTAETESVQPAQDKTDKTDGAVSVVTTESSVTVVETVKSTSVISETVVSVVKTEVTEVSSSQQLSETDELKQENKEDISEVSPTQLDASEPVSPSKTKWYFTLDRQETWSVPPEVEEDTSPKSSGSTSDKGSIKSDRGSIKSDRGSIKSSSDDDQLLVMCRNIREARLSIVGEPVWEGADRLRALSSVHDGNEKTFVKLKTLERTLKDKERHLAELEELLTQPQINRDSIYAWKTRYSDLVEELLPQEDGDEQEEIENAAEGGEGETQDHENSEAGKDDQKLKSSYAEGAEREGNEETSEEVEKKSDEEPSVKDEQQTSENETETKENENDNLTVEAKESPAESASLADSEKNAQGTETVHENKTQEEGHSSKHPDSQEESGEQQDSGDADDTQL</sequence>
<dbReference type="GO" id="GO:0005769">
    <property type="term" value="C:early endosome"/>
    <property type="evidence" value="ECO:0007669"/>
    <property type="project" value="TreeGrafter"/>
</dbReference>
<evidence type="ECO:0000313" key="4">
    <source>
        <dbReference type="EMBL" id="KAJ7363478.1"/>
    </source>
</evidence>
<feature type="compositionally biased region" description="Polar residues" evidence="2">
    <location>
        <begin position="1144"/>
        <end position="1189"/>
    </location>
</feature>
<name>A0A9W9YR61_9CNID</name>
<dbReference type="FunFam" id="2.30.29.30:FF:000286">
    <property type="entry name" value="PH-protein kinase domain containing protein"/>
    <property type="match status" value="1"/>
</dbReference>
<feature type="compositionally biased region" description="Acidic residues" evidence="2">
    <location>
        <begin position="527"/>
        <end position="539"/>
    </location>
</feature>
<dbReference type="GO" id="GO:0007032">
    <property type="term" value="P:endosome organization"/>
    <property type="evidence" value="ECO:0007669"/>
    <property type="project" value="TreeGrafter"/>
</dbReference>
<organism evidence="4 5">
    <name type="scientific">Desmophyllum pertusum</name>
    <dbReference type="NCBI Taxonomy" id="174260"/>
    <lineage>
        <taxon>Eukaryota</taxon>
        <taxon>Metazoa</taxon>
        <taxon>Cnidaria</taxon>
        <taxon>Anthozoa</taxon>
        <taxon>Hexacorallia</taxon>
        <taxon>Scleractinia</taxon>
        <taxon>Caryophylliina</taxon>
        <taxon>Caryophylliidae</taxon>
        <taxon>Desmophyllum</taxon>
    </lineage>
</organism>
<feature type="compositionally biased region" description="Basic and acidic residues" evidence="2">
    <location>
        <begin position="827"/>
        <end position="865"/>
    </location>
</feature>
<feature type="region of interest" description="Disordered" evidence="2">
    <location>
        <begin position="293"/>
        <end position="567"/>
    </location>
</feature>
<evidence type="ECO:0000256" key="2">
    <source>
        <dbReference type="SAM" id="MobiDB-lite"/>
    </source>
</evidence>
<feature type="region of interest" description="Disordered" evidence="2">
    <location>
        <begin position="1226"/>
        <end position="1285"/>
    </location>
</feature>
<keyword evidence="1" id="KW-0597">Phosphoprotein</keyword>
<comment type="caution">
    <text evidence="4">The sequence shown here is derived from an EMBL/GenBank/DDBJ whole genome shotgun (WGS) entry which is preliminary data.</text>
</comment>
<dbReference type="GO" id="GO:0042147">
    <property type="term" value="P:retrograde transport, endosome to Golgi"/>
    <property type="evidence" value="ECO:0007669"/>
    <property type="project" value="TreeGrafter"/>
</dbReference>
<dbReference type="Proteomes" id="UP001163046">
    <property type="component" value="Unassembled WGS sequence"/>
</dbReference>
<dbReference type="GO" id="GO:0001881">
    <property type="term" value="P:receptor recycling"/>
    <property type="evidence" value="ECO:0007669"/>
    <property type="project" value="TreeGrafter"/>
</dbReference>
<dbReference type="GO" id="GO:0055037">
    <property type="term" value="C:recycling endosome"/>
    <property type="evidence" value="ECO:0007669"/>
    <property type="project" value="TreeGrafter"/>
</dbReference>
<feature type="region of interest" description="Disordered" evidence="2">
    <location>
        <begin position="1507"/>
        <end position="1658"/>
    </location>
</feature>
<gene>
    <name evidence="4" type="ORF">OS493_009633</name>
</gene>
<feature type="region of interest" description="Disordered" evidence="2">
    <location>
        <begin position="1373"/>
        <end position="1414"/>
    </location>
</feature>
<dbReference type="PANTHER" id="PTHR22902:SF27">
    <property type="entry name" value="PLECKSTRIN HOMOLOGY DOMAIN-CONTAINING FAMILY A MEMBER 3"/>
    <property type="match status" value="1"/>
</dbReference>
<feature type="compositionally biased region" description="Basic and acidic residues" evidence="2">
    <location>
        <begin position="1530"/>
        <end position="1545"/>
    </location>
</feature>
<feature type="compositionally biased region" description="Polar residues" evidence="2">
    <location>
        <begin position="1384"/>
        <end position="1393"/>
    </location>
</feature>
<dbReference type="InterPro" id="IPR011993">
    <property type="entry name" value="PH-like_dom_sf"/>
</dbReference>
<feature type="region of interest" description="Disordered" evidence="2">
    <location>
        <begin position="821"/>
        <end position="893"/>
    </location>
</feature>
<feature type="compositionally biased region" description="Acidic residues" evidence="2">
    <location>
        <begin position="1641"/>
        <end position="1658"/>
    </location>
</feature>
<evidence type="ECO:0000259" key="3">
    <source>
        <dbReference type="PROSITE" id="PS50003"/>
    </source>
</evidence>
<feature type="compositionally biased region" description="Basic and acidic residues" evidence="2">
    <location>
        <begin position="1193"/>
        <end position="1207"/>
    </location>
</feature>
<dbReference type="SUPFAM" id="SSF50729">
    <property type="entry name" value="PH domain-like"/>
    <property type="match status" value="1"/>
</dbReference>
<proteinExistence type="predicted"/>
<accession>A0A9W9YR61</accession>
<feature type="compositionally biased region" description="Basic and acidic residues" evidence="2">
    <location>
        <begin position="714"/>
        <end position="724"/>
    </location>
</feature>
<feature type="compositionally biased region" description="Basic and acidic residues" evidence="2">
    <location>
        <begin position="1331"/>
        <end position="1341"/>
    </location>
</feature>
<feature type="compositionally biased region" description="Basic and acidic residues" evidence="2">
    <location>
        <begin position="169"/>
        <end position="207"/>
    </location>
</feature>
<feature type="compositionally biased region" description="Basic and acidic residues" evidence="2">
    <location>
        <begin position="1394"/>
        <end position="1409"/>
    </location>
</feature>
<feature type="compositionally biased region" description="Polar residues" evidence="2">
    <location>
        <begin position="1344"/>
        <end position="1359"/>
    </location>
</feature>
<feature type="compositionally biased region" description="Basic and acidic residues" evidence="2">
    <location>
        <begin position="636"/>
        <end position="658"/>
    </location>
</feature>
<feature type="domain" description="PH" evidence="3">
    <location>
        <begin position="965"/>
        <end position="1064"/>
    </location>
</feature>
<dbReference type="InterPro" id="IPR045188">
    <property type="entry name" value="Boi1/Boi2-like"/>
</dbReference>
<feature type="compositionally biased region" description="Basic and acidic residues" evidence="2">
    <location>
        <begin position="666"/>
        <end position="675"/>
    </location>
</feature>
<dbReference type="OrthoDB" id="5979060at2759"/>
<protein>
    <recommendedName>
        <fullName evidence="3">PH domain-containing protein</fullName>
    </recommendedName>
</protein>
<dbReference type="EMBL" id="MU827305">
    <property type="protein sequence ID" value="KAJ7363478.1"/>
    <property type="molecule type" value="Genomic_DNA"/>
</dbReference>
<dbReference type="Pfam" id="PF00169">
    <property type="entry name" value="PH"/>
    <property type="match status" value="1"/>
</dbReference>
<feature type="compositionally biased region" description="Basic and acidic residues" evidence="2">
    <location>
        <begin position="229"/>
        <end position="242"/>
    </location>
</feature>
<feature type="region of interest" description="Disordered" evidence="2">
    <location>
        <begin position="124"/>
        <end position="255"/>
    </location>
</feature>
<dbReference type="GO" id="GO:0005829">
    <property type="term" value="C:cytosol"/>
    <property type="evidence" value="ECO:0007669"/>
    <property type="project" value="GOC"/>
</dbReference>
<feature type="compositionally biased region" description="Basic and acidic residues" evidence="2">
    <location>
        <begin position="1552"/>
        <end position="1579"/>
    </location>
</feature>
<evidence type="ECO:0000313" key="5">
    <source>
        <dbReference type="Proteomes" id="UP001163046"/>
    </source>
</evidence>